<keyword evidence="2" id="KW-1185">Reference proteome</keyword>
<gene>
    <name evidence="1" type="ORF">JCM15093_3057</name>
</gene>
<name>A0A069D650_9BACE</name>
<protein>
    <submittedName>
        <fullName evidence="1">Uncharacterized protein</fullName>
    </submittedName>
</protein>
<comment type="caution">
    <text evidence="1">The sequence shown here is derived from an EMBL/GenBank/DDBJ whole genome shotgun (WGS) entry which is preliminary data.</text>
</comment>
<dbReference type="Proteomes" id="UP000027601">
    <property type="component" value="Unassembled WGS sequence"/>
</dbReference>
<evidence type="ECO:0000313" key="2">
    <source>
        <dbReference type="Proteomes" id="UP000027601"/>
    </source>
</evidence>
<dbReference type="OrthoDB" id="1046444at2"/>
<organism evidence="1 2">
    <name type="scientific">Bacteroides graminisolvens DSM 19988 = JCM 15093</name>
    <dbReference type="NCBI Taxonomy" id="1121097"/>
    <lineage>
        <taxon>Bacteria</taxon>
        <taxon>Pseudomonadati</taxon>
        <taxon>Bacteroidota</taxon>
        <taxon>Bacteroidia</taxon>
        <taxon>Bacteroidales</taxon>
        <taxon>Bacteroidaceae</taxon>
        <taxon>Bacteroides</taxon>
    </lineage>
</organism>
<dbReference type="EMBL" id="BAJS01000028">
    <property type="protein sequence ID" value="GAK37781.1"/>
    <property type="molecule type" value="Genomic_DNA"/>
</dbReference>
<proteinExistence type="predicted"/>
<dbReference type="AlphaFoldDB" id="A0A069D650"/>
<dbReference type="RefSeq" id="WP_024997363.1">
    <property type="nucleotide sequence ID" value="NZ_BAJS01000028.1"/>
</dbReference>
<evidence type="ECO:0000313" key="1">
    <source>
        <dbReference type="EMBL" id="GAK37781.1"/>
    </source>
</evidence>
<accession>A0A069D650</accession>
<sequence>MDSIDGKEPAKDYLLFQEELLEVIKKLSDKPLTEREAFFAMFIKVNYKDEILEIKGQKVFYRRGESVLSKGSRQRIFRSQPQHNVYRRLRAAY</sequence>
<reference evidence="1 2" key="1">
    <citation type="journal article" date="2015" name="Microbes Environ.">
        <title>Distribution and evolution of nitrogen fixation genes in the phylum bacteroidetes.</title>
        <authorList>
            <person name="Inoue J."/>
            <person name="Oshima K."/>
            <person name="Suda W."/>
            <person name="Sakamoto M."/>
            <person name="Iino T."/>
            <person name="Noda S."/>
            <person name="Hongoh Y."/>
            <person name="Hattori M."/>
            <person name="Ohkuma M."/>
        </authorList>
    </citation>
    <scope>NUCLEOTIDE SEQUENCE [LARGE SCALE GENOMIC DNA]</scope>
    <source>
        <strain evidence="1 2">JCM 15093</strain>
    </source>
</reference>